<accession>A0A8B8E227</accession>
<protein>
    <submittedName>
        <fullName evidence="3">Uncharacterized protein LOC111130878</fullName>
    </submittedName>
</protein>
<evidence type="ECO:0000313" key="2">
    <source>
        <dbReference type="Proteomes" id="UP000694844"/>
    </source>
</evidence>
<dbReference type="Proteomes" id="UP000694844">
    <property type="component" value="Chromosome 4"/>
</dbReference>
<feature type="signal peptide" evidence="1">
    <location>
        <begin position="1"/>
        <end position="23"/>
    </location>
</feature>
<name>A0A8B8E227_CRAVI</name>
<proteinExistence type="predicted"/>
<organism evidence="2 3">
    <name type="scientific">Crassostrea virginica</name>
    <name type="common">Eastern oyster</name>
    <dbReference type="NCBI Taxonomy" id="6565"/>
    <lineage>
        <taxon>Eukaryota</taxon>
        <taxon>Metazoa</taxon>
        <taxon>Spiralia</taxon>
        <taxon>Lophotrochozoa</taxon>
        <taxon>Mollusca</taxon>
        <taxon>Bivalvia</taxon>
        <taxon>Autobranchia</taxon>
        <taxon>Pteriomorphia</taxon>
        <taxon>Ostreida</taxon>
        <taxon>Ostreoidea</taxon>
        <taxon>Ostreidae</taxon>
        <taxon>Crassostrea</taxon>
    </lineage>
</organism>
<reference evidence="3" key="1">
    <citation type="submission" date="2025-08" db="UniProtKB">
        <authorList>
            <consortium name="RefSeq"/>
        </authorList>
    </citation>
    <scope>IDENTIFICATION</scope>
    <source>
        <tissue evidence="3">Whole sample</tissue>
    </source>
</reference>
<dbReference type="RefSeq" id="XP_022333853.1">
    <property type="nucleotide sequence ID" value="XM_022478145.1"/>
</dbReference>
<dbReference type="AlphaFoldDB" id="A0A8B8E227"/>
<gene>
    <name evidence="3" type="primary">LOC111130878</name>
</gene>
<dbReference type="KEGG" id="cvn:111130878"/>
<feature type="chain" id="PRO_5034578115" evidence="1">
    <location>
        <begin position="24"/>
        <end position="228"/>
    </location>
</feature>
<dbReference type="OrthoDB" id="6205855at2759"/>
<evidence type="ECO:0000313" key="3">
    <source>
        <dbReference type="RefSeq" id="XP_022333853.1"/>
    </source>
</evidence>
<keyword evidence="1" id="KW-0732">Signal</keyword>
<keyword evidence="2" id="KW-1185">Reference proteome</keyword>
<evidence type="ECO:0000256" key="1">
    <source>
        <dbReference type="SAM" id="SignalP"/>
    </source>
</evidence>
<sequence length="228" mass="26639">MKLVLQLAFFLVATHLHFPRVSSRFHRSKRELYGDFVEKHIIFVQDGRKPTYELFKGRLPSFANTPSRTKHSYIMVPLKKSEREPVKRKSFIMELDKLISMKIRNGGCREKLKNGKKQETQIVKPNTCKNTITGKDDKGNTKTFIELSNYFLCPFKLDELPTKLFLVEFNVKDKGDVCQFSEMGEIMLGAGKRKNVDTERQRQTTDWFLVNHLENSEIKDAKMCLEKK</sequence>
<dbReference type="GeneID" id="111130878"/>